<dbReference type="SUPFAM" id="SSF55729">
    <property type="entry name" value="Acyl-CoA N-acyltransferases (Nat)"/>
    <property type="match status" value="1"/>
</dbReference>
<evidence type="ECO:0000313" key="3">
    <source>
        <dbReference type="Proteomes" id="UP000594688"/>
    </source>
</evidence>
<organism evidence="2 3">
    <name type="scientific">Candidatus Nitronauta litoralis</name>
    <dbReference type="NCBI Taxonomy" id="2705533"/>
    <lineage>
        <taxon>Bacteria</taxon>
        <taxon>Pseudomonadati</taxon>
        <taxon>Nitrospinota/Tectimicrobiota group</taxon>
        <taxon>Nitrospinota</taxon>
        <taxon>Nitrospinia</taxon>
        <taxon>Nitrospinales</taxon>
        <taxon>Nitrospinaceae</taxon>
        <taxon>Candidatus Nitronauta</taxon>
    </lineage>
</organism>
<dbReference type="InterPro" id="IPR038740">
    <property type="entry name" value="BioF2-like_GNAT_dom"/>
</dbReference>
<gene>
    <name evidence="2" type="ORF">G3M70_12290</name>
</gene>
<dbReference type="KEGG" id="nli:G3M70_12290"/>
<dbReference type="Gene3D" id="3.40.630.30">
    <property type="match status" value="1"/>
</dbReference>
<dbReference type="Pfam" id="PF13480">
    <property type="entry name" value="Acetyltransf_6"/>
    <property type="match status" value="1"/>
</dbReference>
<proteinExistence type="predicted"/>
<feature type="domain" description="BioF2-like acetyltransferase" evidence="1">
    <location>
        <begin position="203"/>
        <end position="347"/>
    </location>
</feature>
<dbReference type="AlphaFoldDB" id="A0A7T0BX84"/>
<protein>
    <submittedName>
        <fullName evidence="2">GNAT family N-acetyltransferase</fullName>
    </submittedName>
</protein>
<sequence length="403" mass="46016">MPPSLESAIQVREIKALDEFPGLKDSWEVLGEAHSCSNPYISYSWISTYLETFRRGTPLILVAEKEGRVCALGAFEITESRFMGCSFKSVSFAGSGPTGTGGLSKVAKLFSYDNRLCWSDQMDILWDPECPEGVTAIVEHLKASELWDVLDFREMAPDSNFLKLVKESFGGNSFLLEEFVGTKSGYISMPGSIEEFKKGLSKNLRKNIKLSRNRINKDFGDDTLKVYEDRWEVERLLPRIMELESRSWKGTAGIGAFSNEKNRQFHAKLTERFSEKNRFCLFVLEADEKILSYMYTLIAKKELHFHNTAIHPDYNHYSPGISIILKAVEHCIENGMDRIIVGRGEDYFINALLTGRQDRVWLKVYKNNFHIRLLHDAEFIWAPAIKKLKSRFQKSDVEGAGTN</sequence>
<name>A0A7T0BX84_9BACT</name>
<dbReference type="EMBL" id="CP048685">
    <property type="protein sequence ID" value="QPJ62608.1"/>
    <property type="molecule type" value="Genomic_DNA"/>
</dbReference>
<dbReference type="GO" id="GO:0016740">
    <property type="term" value="F:transferase activity"/>
    <property type="evidence" value="ECO:0007669"/>
    <property type="project" value="UniProtKB-KW"/>
</dbReference>
<dbReference type="Proteomes" id="UP000594688">
    <property type="component" value="Chromosome"/>
</dbReference>
<keyword evidence="2" id="KW-0808">Transferase</keyword>
<dbReference type="InterPro" id="IPR016181">
    <property type="entry name" value="Acyl_CoA_acyltransferase"/>
</dbReference>
<accession>A0A7T0BX84</accession>
<evidence type="ECO:0000259" key="1">
    <source>
        <dbReference type="Pfam" id="PF13480"/>
    </source>
</evidence>
<reference evidence="2 3" key="1">
    <citation type="submission" date="2020-02" db="EMBL/GenBank/DDBJ databases">
        <title>Genomic and physiological characterization of two novel Nitrospinaceae genera.</title>
        <authorList>
            <person name="Mueller A.J."/>
            <person name="Jung M.-Y."/>
            <person name="Strachan C.R."/>
            <person name="Herbold C.W."/>
            <person name="Kirkegaard R.H."/>
            <person name="Daims H."/>
        </authorList>
    </citation>
    <scope>NUCLEOTIDE SEQUENCE [LARGE SCALE GENOMIC DNA]</scope>
    <source>
        <strain evidence="2">EB</strain>
    </source>
</reference>
<evidence type="ECO:0000313" key="2">
    <source>
        <dbReference type="EMBL" id="QPJ62608.1"/>
    </source>
</evidence>